<protein>
    <submittedName>
        <fullName evidence="1">Putative dynein heavy chain</fullName>
    </submittedName>
</protein>
<accession>A0A422PJQ6</accession>
<dbReference type="EMBL" id="MKKU01000247">
    <property type="protein sequence ID" value="RNF17958.1"/>
    <property type="molecule type" value="Genomic_DNA"/>
</dbReference>
<dbReference type="OrthoDB" id="243242at2759"/>
<sequence>MAAAVTGEGALRRAYTRSMPAVLRPLPLLEESMTDVQLQWEEVLEEIMEDEVATSSVHAAVQRVERLASQLKAIKQELLPQMKHFPHHEAASELSFLQYCSRSARAHAIGDPRTRDVVQGEQTRATRLAACVWVWSVCVGTILNDMELISSSLSFAASTGLLDNLTEEVRHAEANAFFLGKIACDEPTLSDADILLACQLFYHLFTGDDAAAELVFCRVMSLLDDCEERDDGKECRGCMLSRLARLAEWVASEDYAALQAFMKPDFPTGGDASYSLPPLIFFFTQVMLDMVVHRQLLQRSFQNAWRPVINVDKPVRCNLRSASSGARMTPSCDASWLSTATKKRLRACSMFRRESLPPRAPWPVPEALVDSCFRMEW</sequence>
<comment type="caution">
    <text evidence="1">The sequence shown here is derived from an EMBL/GenBank/DDBJ whole genome shotgun (WGS) entry which is preliminary data.</text>
</comment>
<gene>
    <name evidence="1" type="ORF">Tco025E_04801</name>
</gene>
<dbReference type="RefSeq" id="XP_029228320.1">
    <property type="nucleotide sequence ID" value="XM_029371706.1"/>
</dbReference>
<organism evidence="1 2">
    <name type="scientific">Trypanosoma conorhini</name>
    <dbReference type="NCBI Taxonomy" id="83891"/>
    <lineage>
        <taxon>Eukaryota</taxon>
        <taxon>Discoba</taxon>
        <taxon>Euglenozoa</taxon>
        <taxon>Kinetoplastea</taxon>
        <taxon>Metakinetoplastina</taxon>
        <taxon>Trypanosomatida</taxon>
        <taxon>Trypanosomatidae</taxon>
        <taxon>Trypanosoma</taxon>
    </lineage>
</organism>
<proteinExistence type="predicted"/>
<dbReference type="AlphaFoldDB" id="A0A422PJQ6"/>
<keyword evidence="2" id="KW-1185">Reference proteome</keyword>
<dbReference type="Proteomes" id="UP000284403">
    <property type="component" value="Unassembled WGS sequence"/>
</dbReference>
<evidence type="ECO:0000313" key="1">
    <source>
        <dbReference type="EMBL" id="RNF17958.1"/>
    </source>
</evidence>
<name>A0A422PJQ6_9TRYP</name>
<evidence type="ECO:0000313" key="2">
    <source>
        <dbReference type="Proteomes" id="UP000284403"/>
    </source>
</evidence>
<reference evidence="1 2" key="1">
    <citation type="journal article" date="2018" name="BMC Genomics">
        <title>Genomic comparison of Trypanosoma conorhini and Trypanosoma rangeli to Trypanosoma cruzi strains of high and low virulence.</title>
        <authorList>
            <person name="Bradwell K.R."/>
            <person name="Koparde V.N."/>
            <person name="Matveyev A.V."/>
            <person name="Serrano M.G."/>
            <person name="Alves J.M."/>
            <person name="Parikh H."/>
            <person name="Huang B."/>
            <person name="Lee V."/>
            <person name="Espinosa-Alvarez O."/>
            <person name="Ortiz P.A."/>
            <person name="Costa-Martins A.G."/>
            <person name="Teixeira M.M."/>
            <person name="Buck G.A."/>
        </authorList>
    </citation>
    <scope>NUCLEOTIDE SEQUENCE [LARGE SCALE GENOMIC DNA]</scope>
    <source>
        <strain evidence="1 2">025E</strain>
    </source>
</reference>
<dbReference type="GeneID" id="40318412"/>